<dbReference type="Gene3D" id="3.30.420.40">
    <property type="match status" value="2"/>
</dbReference>
<proteinExistence type="inferred from homology"/>
<dbReference type="STRING" id="1612202.SAMN05421734_105170"/>
<dbReference type="SUPFAM" id="SSF53067">
    <property type="entry name" value="Actin-like ATPase domain"/>
    <property type="match status" value="1"/>
</dbReference>
<dbReference type="OrthoDB" id="9795247at2"/>
<dbReference type="PANTHER" id="PTHR18964">
    <property type="entry name" value="ROK (REPRESSOR, ORF, KINASE) FAMILY"/>
    <property type="match status" value="1"/>
</dbReference>
<comment type="similarity">
    <text evidence="1">Belongs to the ROK (NagC/XylR) family.</text>
</comment>
<dbReference type="CDD" id="cd24152">
    <property type="entry name" value="ASKHA_NBD_ROK-like"/>
    <property type="match status" value="1"/>
</dbReference>
<gene>
    <name evidence="2" type="ORF">SAMN05421734_105170</name>
</gene>
<accession>A0A1G6JWH9</accession>
<dbReference type="Pfam" id="PF00480">
    <property type="entry name" value="ROK"/>
    <property type="match status" value="1"/>
</dbReference>
<dbReference type="InterPro" id="IPR000600">
    <property type="entry name" value="ROK"/>
</dbReference>
<reference evidence="3" key="1">
    <citation type="submission" date="2016-09" db="EMBL/GenBank/DDBJ databases">
        <authorList>
            <person name="Varghese N."/>
            <person name="Submissions S."/>
        </authorList>
    </citation>
    <scope>NUCLEOTIDE SEQUENCE [LARGE SCALE GENOMIC DNA]</scope>
    <source>
        <strain evidence="3">S5</strain>
    </source>
</reference>
<keyword evidence="3" id="KW-1185">Reference proteome</keyword>
<dbReference type="InterPro" id="IPR043129">
    <property type="entry name" value="ATPase_NBD"/>
</dbReference>
<evidence type="ECO:0000313" key="3">
    <source>
        <dbReference type="Proteomes" id="UP000242949"/>
    </source>
</evidence>
<protein>
    <submittedName>
        <fullName evidence="2">Transcriptional regulator</fullName>
    </submittedName>
</protein>
<dbReference type="RefSeq" id="WP_090795643.1">
    <property type="nucleotide sequence ID" value="NZ_FMYI01000005.1"/>
</dbReference>
<dbReference type="Proteomes" id="UP000242949">
    <property type="component" value="Unassembled WGS sequence"/>
</dbReference>
<evidence type="ECO:0000313" key="2">
    <source>
        <dbReference type="EMBL" id="SDC23129.1"/>
    </source>
</evidence>
<sequence>MKRYLAIDIGGTYVKYGLVTEEAAILESSKEKTPRDLEALLSLIKSISQQFSNYEGIAMSAPGAVADEGVIYGYSALPYIHGPNMKELISERTGVPVFIENDANCAGYAEVWKGSAKGKSDVLVMVIGTGIGGAIIKDGLIHKGAHLHGGEFGYMLLNNDIGQIEGVWSETASTYALVKHVAKQKNLDPDHVSGEEVFQWAQDGDEVSIKAIERFYKLLALGIYNLQYVYDPEVILVGGGISARDDLIDQINKRIDQILEKVEVAKVKPKIDICHFKQNANLLGAVQGYRKRIENV</sequence>
<name>A0A1G6JWH9_9BACI</name>
<dbReference type="AlphaFoldDB" id="A0A1G6JWH9"/>
<dbReference type="EMBL" id="FMYI01000005">
    <property type="protein sequence ID" value="SDC23129.1"/>
    <property type="molecule type" value="Genomic_DNA"/>
</dbReference>
<organism evidence="2 3">
    <name type="scientific">Pelagirhabdus alkalitolerans</name>
    <dbReference type="NCBI Taxonomy" id="1612202"/>
    <lineage>
        <taxon>Bacteria</taxon>
        <taxon>Bacillati</taxon>
        <taxon>Bacillota</taxon>
        <taxon>Bacilli</taxon>
        <taxon>Bacillales</taxon>
        <taxon>Bacillaceae</taxon>
        <taxon>Pelagirhabdus</taxon>
    </lineage>
</organism>
<dbReference type="PANTHER" id="PTHR18964:SF170">
    <property type="entry name" value="SUGAR KINASE"/>
    <property type="match status" value="1"/>
</dbReference>
<evidence type="ECO:0000256" key="1">
    <source>
        <dbReference type="ARBA" id="ARBA00006479"/>
    </source>
</evidence>